<evidence type="ECO:0000313" key="2">
    <source>
        <dbReference type="EMBL" id="SSX20334.1"/>
    </source>
</evidence>
<feature type="region of interest" description="Disordered" evidence="1">
    <location>
        <begin position="1"/>
        <end position="57"/>
    </location>
</feature>
<dbReference type="AlphaFoldDB" id="A0A336LQJ6"/>
<sequence>MATSGNGMKFLWIPGKKRHDRKGQYNTTKNYHNPYKNSNQGGQTQRKNEAWSLGGSRGQRSIINTDAEDVLKETTGAAAASSLIGETALKVSGSAVLGSASTSTDVQLEGDADKKLALIKENVDAANECDNQCDKTSYHNASTLVLGERAKKSNGSDQDLDSIEQLNESKTDLNESTDGDVDVTDTASTQNLQTKHKRRRNKNKKRKSSRVKKEESNPEDDKMIACLYYSLIAIEKNYTELLLINVFI</sequence>
<dbReference type="EMBL" id="UFQT01000116">
    <property type="protein sequence ID" value="SSX20334.1"/>
    <property type="molecule type" value="Genomic_DNA"/>
</dbReference>
<gene>
    <name evidence="2" type="primary">CSON001043</name>
</gene>
<evidence type="ECO:0000256" key="1">
    <source>
        <dbReference type="SAM" id="MobiDB-lite"/>
    </source>
</evidence>
<feature type="compositionally biased region" description="Polar residues" evidence="1">
    <location>
        <begin position="24"/>
        <end position="45"/>
    </location>
</feature>
<feature type="region of interest" description="Disordered" evidence="1">
    <location>
        <begin position="168"/>
        <end position="217"/>
    </location>
</feature>
<dbReference type="VEuPathDB" id="VectorBase:CSON001043"/>
<dbReference type="OMA" id="SNFEWID"/>
<organism evidence="2">
    <name type="scientific">Culicoides sonorensis</name>
    <name type="common">Biting midge</name>
    <dbReference type="NCBI Taxonomy" id="179676"/>
    <lineage>
        <taxon>Eukaryota</taxon>
        <taxon>Metazoa</taxon>
        <taxon>Ecdysozoa</taxon>
        <taxon>Arthropoda</taxon>
        <taxon>Hexapoda</taxon>
        <taxon>Insecta</taxon>
        <taxon>Pterygota</taxon>
        <taxon>Neoptera</taxon>
        <taxon>Endopterygota</taxon>
        <taxon>Diptera</taxon>
        <taxon>Nematocera</taxon>
        <taxon>Chironomoidea</taxon>
        <taxon>Ceratopogonidae</taxon>
        <taxon>Ceratopogoninae</taxon>
        <taxon>Culicoides</taxon>
        <taxon>Monoculicoides</taxon>
    </lineage>
</organism>
<name>A0A336LQJ6_CULSO</name>
<accession>A0A336LQJ6</accession>
<protein>
    <submittedName>
        <fullName evidence="2">CSON001043 protein</fullName>
    </submittedName>
</protein>
<feature type="compositionally biased region" description="Basic residues" evidence="1">
    <location>
        <begin position="194"/>
        <end position="210"/>
    </location>
</feature>
<proteinExistence type="predicted"/>
<reference evidence="2" key="1">
    <citation type="submission" date="2018-07" db="EMBL/GenBank/DDBJ databases">
        <authorList>
            <person name="Quirk P.G."/>
            <person name="Krulwich T.A."/>
        </authorList>
    </citation>
    <scope>NUCLEOTIDE SEQUENCE</scope>
</reference>